<dbReference type="GO" id="GO:0044208">
    <property type="term" value="P:'de novo' AMP biosynthetic process"/>
    <property type="evidence" value="ECO:0007669"/>
    <property type="project" value="UniProtKB-UniRule"/>
</dbReference>
<comment type="similarity">
    <text evidence="7 8">Belongs to the adenylosuccinate synthetase family.</text>
</comment>
<reference evidence="11 12" key="1">
    <citation type="submission" date="2016-02" db="EMBL/GenBank/DDBJ databases">
        <title>Genome analysis of coral dinoflagellate symbionts highlights evolutionary adaptations to a symbiotic lifestyle.</title>
        <authorList>
            <person name="Aranda M."/>
            <person name="Li Y."/>
            <person name="Liew Y.J."/>
            <person name="Baumgarten S."/>
            <person name="Simakov O."/>
            <person name="Wilson M."/>
            <person name="Piel J."/>
            <person name="Ashoor H."/>
            <person name="Bougouffa S."/>
            <person name="Bajic V.B."/>
            <person name="Ryu T."/>
            <person name="Ravasi T."/>
            <person name="Bayer T."/>
            <person name="Micklem G."/>
            <person name="Kim H."/>
            <person name="Bhak J."/>
            <person name="Lajeunesse T.C."/>
            <person name="Voolstra C.R."/>
        </authorList>
    </citation>
    <scope>NUCLEOTIDE SEQUENCE [LARGE SCALE GENOMIC DNA]</scope>
    <source>
        <strain evidence="11 12">CCMP2467</strain>
    </source>
</reference>
<feature type="region of interest" description="Disordered" evidence="10">
    <location>
        <begin position="212"/>
        <end position="242"/>
    </location>
</feature>
<comment type="function">
    <text evidence="7">Plays an important role in the de novo pathway and in the salvage pathway of purine nucleotide biosynthesis. Catalyzes the first commited step in the biosynthesis of AMP from IMP.</text>
</comment>
<keyword evidence="1 7" id="KW-0436">Ligase</keyword>
<dbReference type="GO" id="GO:0046040">
    <property type="term" value="P:IMP metabolic process"/>
    <property type="evidence" value="ECO:0007669"/>
    <property type="project" value="TreeGrafter"/>
</dbReference>
<feature type="binding site" evidence="7">
    <location>
        <position position="54"/>
    </location>
    <ligand>
        <name>Mg(2+)</name>
        <dbReference type="ChEBI" id="CHEBI:18420"/>
    </ligand>
</feature>
<comment type="caution">
    <text evidence="11">The sequence shown here is derived from an EMBL/GenBank/DDBJ whole genome shotgun (WGS) entry which is preliminary data.</text>
</comment>
<comment type="pathway">
    <text evidence="7 8">Purine metabolism; AMP biosynthesis via de novo pathway; AMP from IMP: step 1/2.</text>
</comment>
<feature type="binding site" evidence="7">
    <location>
        <begin position="52"/>
        <end position="55"/>
    </location>
    <ligand>
        <name>IMP</name>
        <dbReference type="ChEBI" id="CHEBI:58053"/>
    </ligand>
</feature>
<keyword evidence="9" id="KW-0175">Coiled coil</keyword>
<dbReference type="EMBL" id="LSRX01000722">
    <property type="protein sequence ID" value="OLP90232.1"/>
    <property type="molecule type" value="Genomic_DNA"/>
</dbReference>
<dbReference type="PANTHER" id="PTHR11846:SF0">
    <property type="entry name" value="ADENYLOSUCCINATE SYNTHETASE"/>
    <property type="match status" value="1"/>
</dbReference>
<dbReference type="UniPathway" id="UPA00075">
    <property type="reaction ID" value="UER00335"/>
</dbReference>
<keyword evidence="7" id="KW-0963">Cytoplasm</keyword>
<name>A0A1Q9D4X8_SYMMI</name>
<dbReference type="OrthoDB" id="10265645at2759"/>
<keyword evidence="4 7" id="KW-0658">Purine biosynthesis</keyword>
<dbReference type="InterPro" id="IPR027417">
    <property type="entry name" value="P-loop_NTPase"/>
</dbReference>
<evidence type="ECO:0000256" key="1">
    <source>
        <dbReference type="ARBA" id="ARBA00022598"/>
    </source>
</evidence>
<dbReference type="Gene3D" id="3.40.440.10">
    <property type="entry name" value="Adenylosuccinate Synthetase, subunit A, domain 1"/>
    <property type="match status" value="1"/>
</dbReference>
<keyword evidence="6 7" id="KW-0342">GTP-binding</keyword>
<evidence type="ECO:0000256" key="5">
    <source>
        <dbReference type="ARBA" id="ARBA00022842"/>
    </source>
</evidence>
<feature type="active site" description="Proton donor" evidence="7">
    <location>
        <position position="55"/>
    </location>
</feature>
<dbReference type="GO" id="GO:0005525">
    <property type="term" value="F:GTP binding"/>
    <property type="evidence" value="ECO:0007669"/>
    <property type="project" value="UniProtKB-UniRule"/>
</dbReference>
<dbReference type="InterPro" id="IPR018220">
    <property type="entry name" value="Adenylosuccin_syn_GTP-bd"/>
</dbReference>
<comment type="function">
    <text evidence="8">Plays an important role in the de novo pathway of purine nucleotide biosynthesis.</text>
</comment>
<feature type="coiled-coil region" evidence="9">
    <location>
        <begin position="287"/>
        <end position="321"/>
    </location>
</feature>
<protein>
    <recommendedName>
        <fullName evidence="7 8">Adenylosuccinate synthetase</fullName>
        <shortName evidence="7">AMPSase</shortName>
        <shortName evidence="7">AdSS</shortName>
        <ecNumber evidence="7 8">6.3.4.4</ecNumber>
    </recommendedName>
    <alternativeName>
        <fullName evidence="7">IMP--aspartate ligase</fullName>
    </alternativeName>
</protein>
<feature type="binding site" evidence="7">
    <location>
        <begin position="26"/>
        <end position="32"/>
    </location>
    <ligand>
        <name>GTP</name>
        <dbReference type="ChEBI" id="CHEBI:37565"/>
    </ligand>
</feature>
<keyword evidence="12" id="KW-1185">Reference proteome</keyword>
<evidence type="ECO:0000256" key="4">
    <source>
        <dbReference type="ARBA" id="ARBA00022755"/>
    </source>
</evidence>
<dbReference type="HAMAP" id="MF_00011">
    <property type="entry name" value="Adenylosucc_synth"/>
    <property type="match status" value="1"/>
</dbReference>
<dbReference type="InterPro" id="IPR042109">
    <property type="entry name" value="Adenylosuccinate_synth_dom1"/>
</dbReference>
<feature type="binding site" evidence="7">
    <location>
        <begin position="27"/>
        <end position="30"/>
    </location>
    <ligand>
        <name>IMP</name>
        <dbReference type="ChEBI" id="CHEBI:58053"/>
    </ligand>
</feature>
<sequence length="330" mass="35635">MAPARDSHDPCGESSPFCVVLGAQWGDEGKGKLVDILAQDVQLCARFNGGANAGHTLIVDGKKYAFHLLPCGMINKACKNLIGNGVVVRHAGPPPNFKDNAAGGAFIVSDGVALMTGIAPITERVMATAGRSPAKNNTRVAQPPPDDRLASTMSYTRAGENPRSKAWERFEKYKTATTIGEATKLGAQWQDISADFETEFLTFADVDMPVISKRSAPEGSPDKEAKARSRHKPAQVHEGALSAPSNQDLANTQLEMSAATISILRTMMREELSEVEHRISSKFDASIANLHAELAAGKQARTKLEERIARLESNHDLHNKDAREDVDNLL</sequence>
<dbReference type="GO" id="GO:0005737">
    <property type="term" value="C:cytoplasm"/>
    <property type="evidence" value="ECO:0007669"/>
    <property type="project" value="UniProtKB-SubCell"/>
</dbReference>
<evidence type="ECO:0000313" key="11">
    <source>
        <dbReference type="EMBL" id="OLP90232.1"/>
    </source>
</evidence>
<comment type="caution">
    <text evidence="7">Lacks conserved residue(s) required for the propagation of feature annotation.</text>
</comment>
<comment type="catalytic activity">
    <reaction evidence="7 8">
        <text>IMP + L-aspartate + GTP = N(6)-(1,2-dicarboxyethyl)-AMP + GDP + phosphate + 2 H(+)</text>
        <dbReference type="Rhea" id="RHEA:15753"/>
        <dbReference type="ChEBI" id="CHEBI:15378"/>
        <dbReference type="ChEBI" id="CHEBI:29991"/>
        <dbReference type="ChEBI" id="CHEBI:37565"/>
        <dbReference type="ChEBI" id="CHEBI:43474"/>
        <dbReference type="ChEBI" id="CHEBI:57567"/>
        <dbReference type="ChEBI" id="CHEBI:58053"/>
        <dbReference type="ChEBI" id="CHEBI:58189"/>
        <dbReference type="EC" id="6.3.4.4"/>
    </reaction>
</comment>
<keyword evidence="2 7" id="KW-0479">Metal-binding</keyword>
<evidence type="ECO:0000256" key="8">
    <source>
        <dbReference type="RuleBase" id="RU000520"/>
    </source>
</evidence>
<dbReference type="Pfam" id="PF00709">
    <property type="entry name" value="Adenylsucc_synt"/>
    <property type="match status" value="1"/>
</dbReference>
<accession>A0A1Q9D4X8</accession>
<dbReference type="PANTHER" id="PTHR11846">
    <property type="entry name" value="ADENYLOSUCCINATE SYNTHETASE"/>
    <property type="match status" value="1"/>
</dbReference>
<dbReference type="SUPFAM" id="SSF52540">
    <property type="entry name" value="P-loop containing nucleoside triphosphate hydrolases"/>
    <property type="match status" value="1"/>
</dbReference>
<keyword evidence="3 7" id="KW-0547">Nucleotide-binding</keyword>
<keyword evidence="5 7" id="KW-0460">Magnesium</keyword>
<dbReference type="SMART" id="SM00788">
    <property type="entry name" value="Adenylsucc_synt"/>
    <property type="match status" value="1"/>
</dbReference>
<comment type="subcellular location">
    <subcellularLocation>
        <location evidence="7">Cytoplasm</location>
    </subcellularLocation>
</comment>
<evidence type="ECO:0000256" key="9">
    <source>
        <dbReference type="SAM" id="Coils"/>
    </source>
</evidence>
<evidence type="ECO:0000256" key="3">
    <source>
        <dbReference type="ARBA" id="ARBA00022741"/>
    </source>
</evidence>
<dbReference type="Proteomes" id="UP000186817">
    <property type="component" value="Unassembled WGS sequence"/>
</dbReference>
<dbReference type="GO" id="GO:0004019">
    <property type="term" value="F:adenylosuccinate synthase activity"/>
    <property type="evidence" value="ECO:0007669"/>
    <property type="project" value="UniProtKB-UniRule"/>
</dbReference>
<feature type="active site" description="Proton acceptor" evidence="7">
    <location>
        <position position="27"/>
    </location>
</feature>
<dbReference type="PROSITE" id="PS01266">
    <property type="entry name" value="ADENYLOSUCCIN_SYN_1"/>
    <property type="match status" value="1"/>
</dbReference>
<comment type="cofactor">
    <cofactor evidence="7">
        <name>Mg(2+)</name>
        <dbReference type="ChEBI" id="CHEBI:18420"/>
    </cofactor>
    <text evidence="7">Binds 1 Mg(2+) ion per subunit.</text>
</comment>
<evidence type="ECO:0000256" key="2">
    <source>
        <dbReference type="ARBA" id="ARBA00022723"/>
    </source>
</evidence>
<evidence type="ECO:0000256" key="10">
    <source>
        <dbReference type="SAM" id="MobiDB-lite"/>
    </source>
</evidence>
<organism evidence="11 12">
    <name type="scientific">Symbiodinium microadriaticum</name>
    <name type="common">Dinoflagellate</name>
    <name type="synonym">Zooxanthella microadriatica</name>
    <dbReference type="NCBI Taxonomy" id="2951"/>
    <lineage>
        <taxon>Eukaryota</taxon>
        <taxon>Sar</taxon>
        <taxon>Alveolata</taxon>
        <taxon>Dinophyceae</taxon>
        <taxon>Suessiales</taxon>
        <taxon>Symbiodiniaceae</taxon>
        <taxon>Symbiodinium</taxon>
    </lineage>
</organism>
<feature type="region of interest" description="Disordered" evidence="10">
    <location>
        <begin position="129"/>
        <end position="162"/>
    </location>
</feature>
<evidence type="ECO:0000313" key="12">
    <source>
        <dbReference type="Proteomes" id="UP000186817"/>
    </source>
</evidence>
<evidence type="ECO:0000256" key="6">
    <source>
        <dbReference type="ARBA" id="ARBA00023134"/>
    </source>
</evidence>
<feature type="binding site" evidence="7">
    <location>
        <position position="27"/>
    </location>
    <ligand>
        <name>Mg(2+)</name>
        <dbReference type="ChEBI" id="CHEBI:18420"/>
    </ligand>
</feature>
<dbReference type="AlphaFoldDB" id="A0A1Q9D4X8"/>
<feature type="binding site" evidence="7">
    <location>
        <begin position="54"/>
        <end position="56"/>
    </location>
    <ligand>
        <name>GTP</name>
        <dbReference type="ChEBI" id="CHEBI:37565"/>
    </ligand>
</feature>
<comment type="subunit">
    <text evidence="7">Homodimer.</text>
</comment>
<dbReference type="GO" id="GO:0000287">
    <property type="term" value="F:magnesium ion binding"/>
    <property type="evidence" value="ECO:0007669"/>
    <property type="project" value="UniProtKB-UniRule"/>
</dbReference>
<proteinExistence type="inferred from homology"/>
<evidence type="ECO:0000256" key="7">
    <source>
        <dbReference type="HAMAP-Rule" id="MF_03125"/>
    </source>
</evidence>
<gene>
    <name evidence="11" type="ORF">AK812_SmicGene28196</name>
</gene>
<dbReference type="EC" id="6.3.4.4" evidence="7 8"/>
<dbReference type="InterPro" id="IPR001114">
    <property type="entry name" value="Adenylosuccinate_synthetase"/>
</dbReference>